<keyword evidence="3" id="KW-1185">Reference proteome</keyword>
<dbReference type="Proteomes" id="UP000006591">
    <property type="component" value="Chromosome 3"/>
</dbReference>
<evidence type="ECO:0000313" key="3">
    <source>
        <dbReference type="Proteomes" id="UP000006591"/>
    </source>
</evidence>
<feature type="region of interest" description="Disordered" evidence="1">
    <location>
        <begin position="62"/>
        <end position="83"/>
    </location>
</feature>
<dbReference type="EnsemblPlants" id="ONIVA03G21130.1">
    <property type="protein sequence ID" value="ONIVA03G21130.1"/>
    <property type="gene ID" value="ONIVA03G21130"/>
</dbReference>
<reference evidence="2" key="2">
    <citation type="submission" date="2018-04" db="EMBL/GenBank/DDBJ databases">
        <title>OnivRS2 (Oryza nivara Reference Sequence Version 2).</title>
        <authorList>
            <person name="Zhang J."/>
            <person name="Kudrna D."/>
            <person name="Lee S."/>
            <person name="Talag J."/>
            <person name="Rajasekar S."/>
            <person name="Welchert J."/>
            <person name="Hsing Y.-I."/>
            <person name="Wing R.A."/>
        </authorList>
    </citation>
    <scope>NUCLEOTIDE SEQUENCE [LARGE SCALE GENOMIC DNA]</scope>
    <source>
        <strain evidence="2">SL10</strain>
    </source>
</reference>
<organism evidence="2">
    <name type="scientific">Oryza nivara</name>
    <name type="common">Indian wild rice</name>
    <name type="synonym">Oryza sativa f. spontanea</name>
    <dbReference type="NCBI Taxonomy" id="4536"/>
    <lineage>
        <taxon>Eukaryota</taxon>
        <taxon>Viridiplantae</taxon>
        <taxon>Streptophyta</taxon>
        <taxon>Embryophyta</taxon>
        <taxon>Tracheophyta</taxon>
        <taxon>Spermatophyta</taxon>
        <taxon>Magnoliopsida</taxon>
        <taxon>Liliopsida</taxon>
        <taxon>Poales</taxon>
        <taxon>Poaceae</taxon>
        <taxon>BOP clade</taxon>
        <taxon>Oryzoideae</taxon>
        <taxon>Oryzeae</taxon>
        <taxon>Oryzinae</taxon>
        <taxon>Oryza</taxon>
    </lineage>
</organism>
<evidence type="ECO:0000313" key="2">
    <source>
        <dbReference type="EnsemblPlants" id="ONIVA03G21130.1"/>
    </source>
</evidence>
<dbReference type="AlphaFoldDB" id="A0A0E0GND0"/>
<dbReference type="HOGENOM" id="CLU_121171_0_0_1"/>
<sequence length="127" mass="14545">GRIRRPTEELGARRARRRPAAATLPPRQRCSHIPDPRRICRITGLPSWLEEARSGLLFGGSREVRSASASQSPAASVTQRRRRGEPLGRRVLKWLPVERRWVEHSSAIIEPQQLLVHYQKNQLLYGL</sequence>
<accession>A0A0E0GND0</accession>
<dbReference type="Gramene" id="ONIVA03G21130.1">
    <property type="protein sequence ID" value="ONIVA03G21130.1"/>
    <property type="gene ID" value="ONIVA03G21130"/>
</dbReference>
<feature type="compositionally biased region" description="Basic and acidic residues" evidence="1">
    <location>
        <begin position="1"/>
        <end position="12"/>
    </location>
</feature>
<feature type="compositionally biased region" description="Low complexity" evidence="1">
    <location>
        <begin position="66"/>
        <end position="76"/>
    </location>
</feature>
<protein>
    <submittedName>
        <fullName evidence="2">Uncharacterized protein</fullName>
    </submittedName>
</protein>
<reference evidence="2" key="1">
    <citation type="submission" date="2015-04" db="UniProtKB">
        <authorList>
            <consortium name="EnsemblPlants"/>
        </authorList>
    </citation>
    <scope>IDENTIFICATION</scope>
    <source>
        <strain evidence="2">SL10</strain>
    </source>
</reference>
<proteinExistence type="predicted"/>
<name>A0A0E0GND0_ORYNI</name>
<evidence type="ECO:0000256" key="1">
    <source>
        <dbReference type="SAM" id="MobiDB-lite"/>
    </source>
</evidence>
<feature type="region of interest" description="Disordered" evidence="1">
    <location>
        <begin position="1"/>
        <end position="34"/>
    </location>
</feature>